<dbReference type="Gene3D" id="2.40.10.10">
    <property type="entry name" value="Trypsin-like serine proteases"/>
    <property type="match status" value="2"/>
</dbReference>
<keyword evidence="4" id="KW-0378">Hydrolase</keyword>
<dbReference type="Gene3D" id="3.30.300.50">
    <property type="match status" value="2"/>
</dbReference>
<comment type="similarity">
    <text evidence="1">Belongs to the peptidase S1 family.</text>
</comment>
<dbReference type="PANTHER" id="PTHR13412:SF0">
    <property type="entry name" value="T-CELL IMMUNOMODULATORY PROTEIN"/>
    <property type="match status" value="1"/>
</dbReference>
<evidence type="ECO:0000256" key="4">
    <source>
        <dbReference type="ARBA" id="ARBA00022801"/>
    </source>
</evidence>
<keyword evidence="3 8" id="KW-0732">Signal</keyword>
<feature type="chain" id="PRO_5045287561" evidence="8">
    <location>
        <begin position="25"/>
        <end position="739"/>
    </location>
</feature>
<organism evidence="10 11">
    <name type="scientific">Actinokineospora diospyrosa</name>
    <dbReference type="NCBI Taxonomy" id="103728"/>
    <lineage>
        <taxon>Bacteria</taxon>
        <taxon>Bacillati</taxon>
        <taxon>Actinomycetota</taxon>
        <taxon>Actinomycetes</taxon>
        <taxon>Pseudonocardiales</taxon>
        <taxon>Pseudonocardiaceae</taxon>
        <taxon>Actinokineospora</taxon>
    </lineage>
</organism>
<evidence type="ECO:0000256" key="7">
    <source>
        <dbReference type="ARBA" id="ARBA00023157"/>
    </source>
</evidence>
<proteinExistence type="inferred from homology"/>
<dbReference type="Pfam" id="PF02983">
    <property type="entry name" value="Pro_Al_protease"/>
    <property type="match status" value="1"/>
</dbReference>
<evidence type="ECO:0000256" key="3">
    <source>
        <dbReference type="ARBA" id="ARBA00022729"/>
    </source>
</evidence>
<keyword evidence="6" id="KW-0865">Zymogen</keyword>
<dbReference type="RefSeq" id="WP_253888016.1">
    <property type="nucleotide sequence ID" value="NZ_BAAAVB010000014.1"/>
</dbReference>
<dbReference type="InterPro" id="IPR028994">
    <property type="entry name" value="Integrin_alpha_N"/>
</dbReference>
<name>A0ABT1IEK8_9PSEU</name>
<evidence type="ECO:0000259" key="9">
    <source>
        <dbReference type="Pfam" id="PF02983"/>
    </source>
</evidence>
<dbReference type="Proteomes" id="UP001205185">
    <property type="component" value="Unassembled WGS sequence"/>
</dbReference>
<dbReference type="Gene3D" id="2.40.128.340">
    <property type="match status" value="3"/>
</dbReference>
<dbReference type="PANTHER" id="PTHR13412">
    <property type="entry name" value="T-CELL IMMUNOMODULATORY PROTEIN HOMOLOG"/>
    <property type="match status" value="1"/>
</dbReference>
<dbReference type="PRINTS" id="PR00861">
    <property type="entry name" value="ALYTICPTASE"/>
</dbReference>
<dbReference type="CDD" id="cd21112">
    <property type="entry name" value="alphaLP-like"/>
    <property type="match status" value="1"/>
</dbReference>
<evidence type="ECO:0000256" key="2">
    <source>
        <dbReference type="ARBA" id="ARBA00022670"/>
    </source>
</evidence>
<evidence type="ECO:0000256" key="8">
    <source>
        <dbReference type="SAM" id="SignalP"/>
    </source>
</evidence>
<dbReference type="Pfam" id="PF13517">
    <property type="entry name" value="FG-GAP_3"/>
    <property type="match status" value="1"/>
</dbReference>
<keyword evidence="11" id="KW-1185">Reference proteome</keyword>
<keyword evidence="7" id="KW-1015">Disulfide bond</keyword>
<dbReference type="InterPro" id="IPR004236">
    <property type="entry name" value="Pept_S1_alpha_lytic"/>
</dbReference>
<accession>A0ABT1IEK8</accession>
<evidence type="ECO:0000256" key="6">
    <source>
        <dbReference type="ARBA" id="ARBA00023145"/>
    </source>
</evidence>
<evidence type="ECO:0000313" key="10">
    <source>
        <dbReference type="EMBL" id="MCP2271064.1"/>
    </source>
</evidence>
<keyword evidence="5" id="KW-0720">Serine protease</keyword>
<dbReference type="SUPFAM" id="SSF50494">
    <property type="entry name" value="Trypsin-like serine proteases"/>
    <property type="match status" value="1"/>
</dbReference>
<dbReference type="EMBL" id="JAMTCO010000008">
    <property type="protein sequence ID" value="MCP2271064.1"/>
    <property type="molecule type" value="Genomic_DNA"/>
</dbReference>
<comment type="caution">
    <text evidence="10">The sequence shown here is derived from an EMBL/GenBank/DDBJ whole genome shotgun (WGS) entry which is preliminary data.</text>
</comment>
<protein>
    <submittedName>
        <fullName evidence="10">Repeat domain-containing protein</fullName>
    </submittedName>
</protein>
<feature type="domain" description="Peptidase S1A alpha-lytic prodomain" evidence="9">
    <location>
        <begin position="114"/>
        <end position="163"/>
    </location>
</feature>
<keyword evidence="2" id="KW-0645">Protease</keyword>
<dbReference type="SUPFAM" id="SSF69318">
    <property type="entry name" value="Integrin alpha N-terminal domain"/>
    <property type="match status" value="1"/>
</dbReference>
<dbReference type="InterPro" id="IPR035070">
    <property type="entry name" value="Streptogrisin_prodomain"/>
</dbReference>
<evidence type="ECO:0000256" key="1">
    <source>
        <dbReference type="ARBA" id="ARBA00007664"/>
    </source>
</evidence>
<dbReference type="InterPro" id="IPR009003">
    <property type="entry name" value="Peptidase_S1_PA"/>
</dbReference>
<reference evidence="10 11" key="1">
    <citation type="submission" date="2022-06" db="EMBL/GenBank/DDBJ databases">
        <title>Genomic Encyclopedia of Archaeal and Bacterial Type Strains, Phase II (KMG-II): from individual species to whole genera.</title>
        <authorList>
            <person name="Goeker M."/>
        </authorList>
    </citation>
    <scope>NUCLEOTIDE SEQUENCE [LARGE SCALE GENOMIC DNA]</scope>
    <source>
        <strain evidence="10 11">DSM 44255</strain>
    </source>
</reference>
<dbReference type="InterPro" id="IPR024881">
    <property type="entry name" value="Tip"/>
</dbReference>
<dbReference type="InterPro" id="IPR001316">
    <property type="entry name" value="Pept_S1A_streptogrisin"/>
</dbReference>
<sequence>MRLRRIMPVLVVLGTVAAGVPAVAATDGAPVVPDPVVAAMVRDLGLSPEQVAPRWAKEAAGGRLEHRVRVETGAAFAGAWLDAGAELVVAVTDEAAARTARQAGAKASVVRWGADRLAGAKRELDAKPSVPDAVTGWYVDEPSNSVVVTATDPGAASVRAFAGTAPQVRVVRAAQRPRVLHDVRGGDAYYNNFDNGRCSIGFAVQGGFVSAGHCGTAGWTTTGGNGVAQGTFERSNFPVDDMAWVRTNANWTPQPVVNNYVGGTVPVRGSTEAAIGASVCRSGSTTGWRCGTILSKNETVNYGALGKVDGLTRTNACADLGDSGGSWLAGDQAQGVTSGGSGNCTTGGITYFQPVNEILQRYGLTLVVDTPPQPPTTGDSSVTGDFTGDGKADVLSLYDYGNSTTALWVFPGTTASGDAATAPYRVWLSGAGAWTASRTKITAGDFTGDGRTDVLALYDYGNSTTGLFVFPGTAARGDSASVPYRAWVSGTGGFTWSNTKISAGDYTGDGRADVTAFYDYGSSTTGLIVFPGTAAVGDSASVPRRTWLSAPGAFTWSNTKIATGDFTGDGKADVAALYDYGSSTSGLFIAPGTTASGDTASIPYRVWISGAGGFTWSNTKISAGDFTGDNRSDVALFYDYGASTSGLFIATGTGAAGDSASVPRRSWISGTGGFTWSNTKITAGDFTGDRKADILALYDYGSATTGLWTFPSAIAGGELPYRVWFSAAGSWDWKRATVS</sequence>
<evidence type="ECO:0000256" key="5">
    <source>
        <dbReference type="ARBA" id="ARBA00022825"/>
    </source>
</evidence>
<feature type="signal peptide" evidence="8">
    <location>
        <begin position="1"/>
        <end position="24"/>
    </location>
</feature>
<evidence type="ECO:0000313" key="11">
    <source>
        <dbReference type="Proteomes" id="UP001205185"/>
    </source>
</evidence>
<dbReference type="InterPro" id="IPR013517">
    <property type="entry name" value="FG-GAP"/>
</dbReference>
<dbReference type="InterPro" id="IPR043504">
    <property type="entry name" value="Peptidase_S1_PA_chymotrypsin"/>
</dbReference>
<gene>
    <name evidence="10" type="ORF">LV75_003576</name>
</gene>